<organism evidence="1 2">
    <name type="scientific">Noviherbaspirillum pedocola</name>
    <dbReference type="NCBI Taxonomy" id="2801341"/>
    <lineage>
        <taxon>Bacteria</taxon>
        <taxon>Pseudomonadati</taxon>
        <taxon>Pseudomonadota</taxon>
        <taxon>Betaproteobacteria</taxon>
        <taxon>Burkholderiales</taxon>
        <taxon>Oxalobacteraceae</taxon>
        <taxon>Noviherbaspirillum</taxon>
    </lineage>
</organism>
<accession>A0A934SPT2</accession>
<name>A0A934SPT2_9BURK</name>
<keyword evidence="2" id="KW-1185">Reference proteome</keyword>
<dbReference type="Proteomes" id="UP000622890">
    <property type="component" value="Unassembled WGS sequence"/>
</dbReference>
<dbReference type="EMBL" id="JAEPBG010000001">
    <property type="protein sequence ID" value="MBK4733083.1"/>
    <property type="molecule type" value="Genomic_DNA"/>
</dbReference>
<evidence type="ECO:0000313" key="2">
    <source>
        <dbReference type="Proteomes" id="UP000622890"/>
    </source>
</evidence>
<comment type="caution">
    <text evidence="1">The sequence shown here is derived from an EMBL/GenBank/DDBJ whole genome shotgun (WGS) entry which is preliminary data.</text>
</comment>
<dbReference type="AlphaFoldDB" id="A0A934SPT2"/>
<reference evidence="1" key="1">
    <citation type="submission" date="2021-01" db="EMBL/GenBank/DDBJ databases">
        <title>Genome sequence of strain Noviherbaspirillum sp. DKR-6.</title>
        <authorList>
            <person name="Chaudhary D.K."/>
        </authorList>
    </citation>
    <scope>NUCLEOTIDE SEQUENCE</scope>
    <source>
        <strain evidence="1">DKR-6</strain>
    </source>
</reference>
<gene>
    <name evidence="1" type="ORF">JJB74_00440</name>
</gene>
<dbReference type="RefSeq" id="WP_200589537.1">
    <property type="nucleotide sequence ID" value="NZ_JAEPBG010000001.1"/>
</dbReference>
<protein>
    <submittedName>
        <fullName evidence="1">Uncharacterized protein</fullName>
    </submittedName>
</protein>
<proteinExistence type="predicted"/>
<evidence type="ECO:0000313" key="1">
    <source>
        <dbReference type="EMBL" id="MBK4733083.1"/>
    </source>
</evidence>
<sequence>MRKRSEEMIDMLVSSVRDDTSEHDKTVLRRVLNELVRVAQAESVQSIEADFRAAELALSNNYRR</sequence>